<keyword evidence="2" id="KW-1185">Reference proteome</keyword>
<organism evidence="1 2">
    <name type="scientific">Sporolactobacillus putidus</name>
    <dbReference type="NCBI Taxonomy" id="492735"/>
    <lineage>
        <taxon>Bacteria</taxon>
        <taxon>Bacillati</taxon>
        <taxon>Bacillota</taxon>
        <taxon>Bacilli</taxon>
        <taxon>Bacillales</taxon>
        <taxon>Sporolactobacillaceae</taxon>
        <taxon>Sporolactobacillus</taxon>
    </lineage>
</organism>
<proteinExistence type="predicted"/>
<name>A0A917VY43_9BACL</name>
<reference evidence="1" key="1">
    <citation type="journal article" date="2014" name="Int. J. Syst. Evol. Microbiol.">
        <title>Complete genome sequence of Corynebacterium casei LMG S-19264T (=DSM 44701T), isolated from a smear-ripened cheese.</title>
        <authorList>
            <consortium name="US DOE Joint Genome Institute (JGI-PGF)"/>
            <person name="Walter F."/>
            <person name="Albersmeier A."/>
            <person name="Kalinowski J."/>
            <person name="Ruckert C."/>
        </authorList>
    </citation>
    <scope>NUCLEOTIDE SEQUENCE</scope>
    <source>
        <strain evidence="1">JCM 15325</strain>
    </source>
</reference>
<dbReference type="InterPro" id="IPR051768">
    <property type="entry name" value="Bact_secretion_toxin"/>
</dbReference>
<evidence type="ECO:0000313" key="1">
    <source>
        <dbReference type="EMBL" id="GGL43258.1"/>
    </source>
</evidence>
<comment type="caution">
    <text evidence="1">The sequence shown here is derived from an EMBL/GenBank/DDBJ whole genome shotgun (WGS) entry which is preliminary data.</text>
</comment>
<gene>
    <name evidence="1" type="ORF">GCM10007968_03950</name>
</gene>
<sequence length="120" mass="13311">MKDYLVFYCTWADTAQPDNRLWDTVTTSPVEVLGNVVNASIHPVRTYDIIKTAIVQSYERDMVHGNAYTRSRWITYALAMVATSVVGTKGVDKVGKAADLAELSSQANPIKPPARWLPVI</sequence>
<reference evidence="1" key="2">
    <citation type="submission" date="2020-09" db="EMBL/GenBank/DDBJ databases">
        <authorList>
            <person name="Sun Q."/>
            <person name="Ohkuma M."/>
        </authorList>
    </citation>
    <scope>NUCLEOTIDE SEQUENCE</scope>
    <source>
        <strain evidence="1">JCM 15325</strain>
    </source>
</reference>
<dbReference type="PANTHER" id="PTHR34976:SF2">
    <property type="entry name" value="TYPE VII SECRETION SYSTEM PROTEIN ESSD"/>
    <property type="match status" value="1"/>
</dbReference>
<dbReference type="Proteomes" id="UP000654670">
    <property type="component" value="Unassembled WGS sequence"/>
</dbReference>
<evidence type="ECO:0000313" key="2">
    <source>
        <dbReference type="Proteomes" id="UP000654670"/>
    </source>
</evidence>
<protein>
    <submittedName>
        <fullName evidence="1">Uncharacterized protein</fullName>
    </submittedName>
</protein>
<dbReference type="PANTHER" id="PTHR34976">
    <property type="entry name" value="RIBONUCLEASE YQCG-RELATED"/>
    <property type="match status" value="1"/>
</dbReference>
<accession>A0A917VY43</accession>
<dbReference type="RefSeq" id="WP_188801359.1">
    <property type="nucleotide sequence ID" value="NZ_BMOK01000001.1"/>
</dbReference>
<dbReference type="AlphaFoldDB" id="A0A917VY43"/>
<dbReference type="EMBL" id="BMOK01000001">
    <property type="protein sequence ID" value="GGL43258.1"/>
    <property type="molecule type" value="Genomic_DNA"/>
</dbReference>